<feature type="domain" description="Rod shape-determining protein MreC beta-barrel core" evidence="7">
    <location>
        <begin position="123"/>
        <end position="281"/>
    </location>
</feature>
<keyword evidence="6" id="KW-0175">Coiled coil</keyword>
<accession>A0A081LB81</accession>
<dbReference type="PIRSF" id="PIRSF038471">
    <property type="entry name" value="MreC"/>
    <property type="match status" value="1"/>
</dbReference>
<protein>
    <recommendedName>
        <fullName evidence="2 5">Cell shape-determining protein MreC</fullName>
    </recommendedName>
    <alternativeName>
        <fullName evidence="4 5">Cell shape protein MreC</fullName>
    </alternativeName>
</protein>
<dbReference type="eggNOG" id="COG1792">
    <property type="taxonomic scope" value="Bacteria"/>
</dbReference>
<name>A0A081LB81_9BACI</name>
<dbReference type="Proteomes" id="UP000028091">
    <property type="component" value="Unassembled WGS sequence"/>
</dbReference>
<reference evidence="8 9" key="1">
    <citation type="submission" date="2012-09" db="EMBL/GenBank/DDBJ databases">
        <title>Genome Sequence of Bacillus sp. DW5-4.</title>
        <authorList>
            <person name="Lai Q."/>
            <person name="Liu Y."/>
            <person name="Shao Z."/>
        </authorList>
    </citation>
    <scope>NUCLEOTIDE SEQUENCE [LARGE SCALE GENOMIC DNA]</scope>
    <source>
        <strain evidence="8 9">DW5-4</strain>
    </source>
</reference>
<evidence type="ECO:0000313" key="8">
    <source>
        <dbReference type="EMBL" id="KEP26507.1"/>
    </source>
</evidence>
<organism evidence="8 9">
    <name type="scientific">Bacillus zhangzhouensis</name>
    <dbReference type="NCBI Taxonomy" id="1178540"/>
    <lineage>
        <taxon>Bacteria</taxon>
        <taxon>Bacillati</taxon>
        <taxon>Bacillota</taxon>
        <taxon>Bacilli</taxon>
        <taxon>Bacillales</taxon>
        <taxon>Bacillaceae</taxon>
        <taxon>Bacillus</taxon>
    </lineage>
</organism>
<evidence type="ECO:0000259" key="7">
    <source>
        <dbReference type="Pfam" id="PF04085"/>
    </source>
</evidence>
<dbReference type="NCBIfam" id="TIGR00219">
    <property type="entry name" value="mreC"/>
    <property type="match status" value="1"/>
</dbReference>
<dbReference type="RefSeq" id="WP_034321250.1">
    <property type="nucleotide sequence ID" value="NZ_JAVIKA010000009.1"/>
</dbReference>
<comment type="function">
    <text evidence="5">Involved in formation and maintenance of cell shape.</text>
</comment>
<evidence type="ECO:0000256" key="4">
    <source>
        <dbReference type="ARBA" id="ARBA00032089"/>
    </source>
</evidence>
<evidence type="ECO:0000313" key="9">
    <source>
        <dbReference type="Proteomes" id="UP000028091"/>
    </source>
</evidence>
<keyword evidence="3 5" id="KW-0133">Cell shape</keyword>
<dbReference type="PANTHER" id="PTHR34138:SF1">
    <property type="entry name" value="CELL SHAPE-DETERMINING PROTEIN MREC"/>
    <property type="match status" value="1"/>
</dbReference>
<evidence type="ECO:0000256" key="6">
    <source>
        <dbReference type="SAM" id="Coils"/>
    </source>
</evidence>
<dbReference type="PANTHER" id="PTHR34138">
    <property type="entry name" value="CELL SHAPE-DETERMINING PROTEIN MREC"/>
    <property type="match status" value="1"/>
</dbReference>
<dbReference type="InterPro" id="IPR042175">
    <property type="entry name" value="Cell/Rod_MreC_2"/>
</dbReference>
<dbReference type="InterPro" id="IPR007221">
    <property type="entry name" value="MreC"/>
</dbReference>
<feature type="coiled-coil region" evidence="6">
    <location>
        <begin position="66"/>
        <end position="113"/>
    </location>
</feature>
<dbReference type="Gene3D" id="2.40.10.340">
    <property type="entry name" value="Rod shape-determining protein MreC, domain 1"/>
    <property type="match status" value="1"/>
</dbReference>
<proteinExistence type="inferred from homology"/>
<dbReference type="OrthoDB" id="9792313at2"/>
<gene>
    <name evidence="8" type="ORF">BA70_19595</name>
</gene>
<sequence>MPQFFMNKRLMLLLVCVIVLVAMIGFSVKSGRGASWPEKLVGDTTGFFQGVFHKPSQFIAGIYGNVQDLKNTYDENERLRKKLDGQTQYEAKLQELEDENKKLRKQLGYVNSIRDYTPILSTVIARNPSLWDSFVMIDKGKKQGVDKDMAVTNESGALIGKIESDKLNNFTSTVRLLSSTDQNNRISTKIFAKKGKEELNGIINGYDSKKKMLTMNILKSDADGDVKKGDLVETSGAGGVFPQGLTIGKVSEIEPDHYGLTKIIYVEPAAELNNLDRVIVVNRSTSTADASQLTKEEGS</sequence>
<evidence type="ECO:0000256" key="1">
    <source>
        <dbReference type="ARBA" id="ARBA00009369"/>
    </source>
</evidence>
<dbReference type="Gene3D" id="1.20.5.490">
    <property type="entry name" value="Single helix bin"/>
    <property type="match status" value="1"/>
</dbReference>
<dbReference type="EMBL" id="JOTP01000009">
    <property type="protein sequence ID" value="KEP26507.1"/>
    <property type="molecule type" value="Genomic_DNA"/>
</dbReference>
<evidence type="ECO:0000256" key="5">
    <source>
        <dbReference type="PIRNR" id="PIRNR038471"/>
    </source>
</evidence>
<dbReference type="GO" id="GO:0008360">
    <property type="term" value="P:regulation of cell shape"/>
    <property type="evidence" value="ECO:0007669"/>
    <property type="project" value="UniProtKB-KW"/>
</dbReference>
<evidence type="ECO:0000256" key="3">
    <source>
        <dbReference type="ARBA" id="ARBA00022960"/>
    </source>
</evidence>
<dbReference type="Gene3D" id="2.40.10.350">
    <property type="entry name" value="Rod shape-determining protein MreC, domain 2"/>
    <property type="match status" value="1"/>
</dbReference>
<dbReference type="AlphaFoldDB" id="A0A081LB81"/>
<dbReference type="InterPro" id="IPR042177">
    <property type="entry name" value="Cell/Rod_1"/>
</dbReference>
<comment type="similarity">
    <text evidence="1 5">Belongs to the MreC family.</text>
</comment>
<keyword evidence="9" id="KW-1185">Reference proteome</keyword>
<comment type="caution">
    <text evidence="8">The sequence shown here is derived from an EMBL/GenBank/DDBJ whole genome shotgun (WGS) entry which is preliminary data.</text>
</comment>
<dbReference type="Pfam" id="PF04085">
    <property type="entry name" value="MreC"/>
    <property type="match status" value="1"/>
</dbReference>
<dbReference type="InterPro" id="IPR055342">
    <property type="entry name" value="MreC_beta-barrel_core"/>
</dbReference>
<dbReference type="GO" id="GO:0005886">
    <property type="term" value="C:plasma membrane"/>
    <property type="evidence" value="ECO:0007669"/>
    <property type="project" value="TreeGrafter"/>
</dbReference>
<evidence type="ECO:0000256" key="2">
    <source>
        <dbReference type="ARBA" id="ARBA00013855"/>
    </source>
</evidence>